<sequence length="401" mass="45690">MVDLKEIYDHLFALEYAQGFNSYDIYDGSCLTIPGFRRMKPVRMASTYLNKFSPINLRTVLGISKRKYPHAVACMVDAFYHESASVVPEKFIREQVEWLISRSLFKTYGHHCWNGLGISIDMKGGGVNPEVPGLIGTSAVVRALCACYQQTTDPRIPKILRSVREDLTSNYFQTYSGVSFFRYKPVTLPWMFTINASAKGAALICHINLVLGEDQGLDQVQAAVSSILETQEKDGKWKYTLDLKHGRHKEQIDFHQAYIIKALLDIHSTGLLEIPLEKAIMRGITFQNEIQLLPTGALYYRYPGKYPCNIHNQLYAFYINMAGAFLDAAYEKKAALIFDWTLEHLYDPGLGFIYGSYPGVKIRIPYSRWGNAHALYLFSLLINDKLERKRVASIQKDTQYA</sequence>
<dbReference type="InterPro" id="IPR008928">
    <property type="entry name" value="6-hairpin_glycosidase_sf"/>
</dbReference>
<organism evidence="2 3">
    <name type="scientific">Desulfobacter hydrogenophilus</name>
    <dbReference type="NCBI Taxonomy" id="2291"/>
    <lineage>
        <taxon>Bacteria</taxon>
        <taxon>Pseudomonadati</taxon>
        <taxon>Thermodesulfobacteriota</taxon>
        <taxon>Desulfobacteria</taxon>
        <taxon>Desulfobacterales</taxon>
        <taxon>Desulfobacteraceae</taxon>
        <taxon>Desulfobacter</taxon>
    </lineage>
</organism>
<dbReference type="GO" id="GO:0005975">
    <property type="term" value="P:carbohydrate metabolic process"/>
    <property type="evidence" value="ECO:0007669"/>
    <property type="project" value="InterPro"/>
</dbReference>
<dbReference type="EMBL" id="QLNI01000024">
    <property type="protein sequence ID" value="RAM01650.1"/>
    <property type="molecule type" value="Genomic_DNA"/>
</dbReference>
<proteinExistence type="predicted"/>
<gene>
    <name evidence="2" type="ORF">DO021_12800</name>
    <name evidence="1" type="ORF">EYB58_14865</name>
</gene>
<dbReference type="RefSeq" id="WP_111957272.1">
    <property type="nucleotide sequence ID" value="NZ_CP036313.1"/>
</dbReference>
<dbReference type="AlphaFoldDB" id="A0A328FD32"/>
<evidence type="ECO:0000313" key="4">
    <source>
        <dbReference type="Proteomes" id="UP000293902"/>
    </source>
</evidence>
<dbReference type="OrthoDB" id="9788790at2"/>
<evidence type="ECO:0000313" key="1">
    <source>
        <dbReference type="EMBL" id="QBH14089.1"/>
    </source>
</evidence>
<dbReference type="Proteomes" id="UP000293902">
    <property type="component" value="Chromosome"/>
</dbReference>
<keyword evidence="4" id="KW-1185">Reference proteome</keyword>
<dbReference type="SUPFAM" id="SSF48208">
    <property type="entry name" value="Six-hairpin glycosidases"/>
    <property type="match status" value="1"/>
</dbReference>
<name>A0A328FD32_9BACT</name>
<dbReference type="Proteomes" id="UP000248798">
    <property type="component" value="Unassembled WGS sequence"/>
</dbReference>
<protein>
    <recommendedName>
        <fullName evidence="5">Delta-aminolevulinic acid dehydratase</fullName>
    </recommendedName>
</protein>
<dbReference type="EMBL" id="CP036313">
    <property type="protein sequence ID" value="QBH14089.1"/>
    <property type="molecule type" value="Genomic_DNA"/>
</dbReference>
<evidence type="ECO:0008006" key="5">
    <source>
        <dbReference type="Google" id="ProtNLM"/>
    </source>
</evidence>
<reference evidence="1 4" key="2">
    <citation type="submission" date="2019-02" db="EMBL/GenBank/DDBJ databases">
        <title>Complete genome sequence of Desulfobacter hydrogenophilus AcRS1.</title>
        <authorList>
            <person name="Marietou A."/>
            <person name="Lund M.B."/>
            <person name="Marshall I.P.G."/>
            <person name="Schreiber L."/>
            <person name="Jorgensen B."/>
        </authorList>
    </citation>
    <scope>NUCLEOTIDE SEQUENCE [LARGE SCALE GENOMIC DNA]</scope>
    <source>
        <strain evidence="1 4">AcRS1</strain>
    </source>
</reference>
<reference evidence="2 3" key="1">
    <citation type="submission" date="2018-06" db="EMBL/GenBank/DDBJ databases">
        <title>Complete Genome Sequence of Desulfobacter hydrogenophilus (DSM3380).</title>
        <authorList>
            <person name="Marietou A."/>
            <person name="Schreiber L."/>
            <person name="Marshall I."/>
            <person name="Jorgensen B."/>
        </authorList>
    </citation>
    <scope>NUCLEOTIDE SEQUENCE [LARGE SCALE GENOMIC DNA]</scope>
    <source>
        <strain evidence="2 3">DSM 3380</strain>
    </source>
</reference>
<accession>A0A328FD32</accession>
<evidence type="ECO:0000313" key="2">
    <source>
        <dbReference type="EMBL" id="RAM01650.1"/>
    </source>
</evidence>
<evidence type="ECO:0000313" key="3">
    <source>
        <dbReference type="Proteomes" id="UP000248798"/>
    </source>
</evidence>